<dbReference type="Proteomes" id="UP000218767">
    <property type="component" value="Unassembled WGS sequence"/>
</dbReference>
<evidence type="ECO:0000313" key="3">
    <source>
        <dbReference type="EMBL" id="PCI81613.1"/>
    </source>
</evidence>
<protein>
    <recommendedName>
        <fullName evidence="2">HDOD domain-containing protein</fullName>
    </recommendedName>
</protein>
<dbReference type="InterPro" id="IPR035919">
    <property type="entry name" value="EAL_sf"/>
</dbReference>
<dbReference type="PANTHER" id="PTHR33525">
    <property type="match status" value="1"/>
</dbReference>
<dbReference type="PIRSF" id="PIRSF003180">
    <property type="entry name" value="DiGMPpdiest_YuxH"/>
    <property type="match status" value="1"/>
</dbReference>
<organism evidence="3 4">
    <name type="scientific">SAR86 cluster bacterium</name>
    <dbReference type="NCBI Taxonomy" id="2030880"/>
    <lineage>
        <taxon>Bacteria</taxon>
        <taxon>Pseudomonadati</taxon>
        <taxon>Pseudomonadota</taxon>
        <taxon>Gammaproteobacteria</taxon>
        <taxon>SAR86 cluster</taxon>
    </lineage>
</organism>
<evidence type="ECO:0000256" key="1">
    <source>
        <dbReference type="SAM" id="MobiDB-lite"/>
    </source>
</evidence>
<gene>
    <name evidence="3" type="ORF">COB20_01285</name>
</gene>
<feature type="compositionally biased region" description="Low complexity" evidence="1">
    <location>
        <begin position="1"/>
        <end position="10"/>
    </location>
</feature>
<proteinExistence type="predicted"/>
<dbReference type="SUPFAM" id="SSF141868">
    <property type="entry name" value="EAL domain-like"/>
    <property type="match status" value="1"/>
</dbReference>
<name>A0A2A4XG65_9GAMM</name>
<dbReference type="Pfam" id="PF08668">
    <property type="entry name" value="HDOD"/>
    <property type="match status" value="1"/>
</dbReference>
<feature type="domain" description="HDOD" evidence="2">
    <location>
        <begin position="227"/>
        <end position="411"/>
    </location>
</feature>
<dbReference type="Gene3D" id="1.10.3210.10">
    <property type="entry name" value="Hypothetical protein af1432"/>
    <property type="match status" value="1"/>
</dbReference>
<dbReference type="InterPro" id="IPR052340">
    <property type="entry name" value="RNase_Y/CdgJ"/>
</dbReference>
<feature type="region of interest" description="Disordered" evidence="1">
    <location>
        <begin position="1"/>
        <end position="22"/>
    </location>
</feature>
<comment type="caution">
    <text evidence="3">The sequence shown here is derived from an EMBL/GenBank/DDBJ whole genome shotgun (WGS) entry which is preliminary data.</text>
</comment>
<evidence type="ECO:0000313" key="4">
    <source>
        <dbReference type="Proteomes" id="UP000218767"/>
    </source>
</evidence>
<evidence type="ECO:0000259" key="2">
    <source>
        <dbReference type="PROSITE" id="PS51833"/>
    </source>
</evidence>
<dbReference type="EMBL" id="NVUL01000004">
    <property type="protein sequence ID" value="PCI81613.1"/>
    <property type="molecule type" value="Genomic_DNA"/>
</dbReference>
<dbReference type="SUPFAM" id="SSF109604">
    <property type="entry name" value="HD-domain/PDEase-like"/>
    <property type="match status" value="1"/>
</dbReference>
<dbReference type="PANTHER" id="PTHR33525:SF4">
    <property type="entry name" value="CYCLIC DI-GMP PHOSPHODIESTERASE CDGJ"/>
    <property type="match status" value="1"/>
</dbReference>
<dbReference type="InterPro" id="IPR014408">
    <property type="entry name" value="dGMP_Pdiesterase_EAL/HD-GYP"/>
</dbReference>
<reference evidence="4" key="1">
    <citation type="submission" date="2017-08" db="EMBL/GenBank/DDBJ databases">
        <title>A dynamic microbial community with high functional redundancy inhabits the cold, oxic subseafloor aquifer.</title>
        <authorList>
            <person name="Tully B.J."/>
            <person name="Wheat C.G."/>
            <person name="Glazer B.T."/>
            <person name="Huber J.A."/>
        </authorList>
    </citation>
    <scope>NUCLEOTIDE SEQUENCE [LARGE SCALE GENOMIC DNA]</scope>
</reference>
<dbReference type="AlphaFoldDB" id="A0A2A4XG65"/>
<dbReference type="InterPro" id="IPR013976">
    <property type="entry name" value="HDOD"/>
</dbReference>
<accession>A0A2A4XG65</accession>
<dbReference type="PROSITE" id="PS51833">
    <property type="entry name" value="HDOD"/>
    <property type="match status" value="1"/>
</dbReference>
<sequence length="429" mass="48442">MTTYPIPNIENENEEEEPVSNLAEPLVELRPPSNVHIVRQPLFDADMEVYAYDLLYGEVEPSKDTESNETSQVLLNAFLDIGLKIISEDCLSVIGITEDFVHGRLPLPFPPGDVVLELPSNLLRENMSLVPIEALCAKGYKLCLVANDPSAELEGILKHIYMLKVDLCVWSKDQLELFIPKLLSHDVKLVATNVNTRDEQAYCHELGFEFYQGQFVSEPVVVSGSTLKPNRMALLNILKLLEDPDCDISDLESLISQDITLSYKILRIINSAFYGFRRKIDSVKQAVVSLGLKVIRDWFIIISLTDIDDKPQSLMFQTLQRARMMQLLADVMGLDKDTGFTIGLFSSIDAIMDQPMETILKALPLSHEITEALLEREGLLGELLDIVIRYEKGDWKNINSVGFEASELSTYYFESMLWARGLFAQIKTD</sequence>